<name>A0A383DUI1_9ZZZZ</name>
<accession>A0A383DUI1</accession>
<proteinExistence type="predicted"/>
<sequence length="234" mass="26958">FMKLEMYSHFDEWEKIINIDIEKDNHIESSKYSTSSRFVSLCKTRKTESIASILLEAIYQNFFSHIEIGTKIVEEDVKIWRENFLPYASNMLSVPVPKPMGRGGLILYVIKLNEIIGNLKKFEKDGKVSEAKNLKESFSKLLHGVKVHSQEVGDFSFFLSDLETFGEKPKNKESELSIFTKLLERTSLKNYADAKELWDSLGTEEREIYENFEPIKGIIQSVLIETQGDSIPES</sequence>
<gene>
    <name evidence="1" type="ORF">METZ01_LOCUS501046</name>
</gene>
<reference evidence="1" key="1">
    <citation type="submission" date="2018-05" db="EMBL/GenBank/DDBJ databases">
        <authorList>
            <person name="Lanie J.A."/>
            <person name="Ng W.-L."/>
            <person name="Kazmierczak K.M."/>
            <person name="Andrzejewski T.M."/>
            <person name="Davidsen T.M."/>
            <person name="Wayne K.J."/>
            <person name="Tettelin H."/>
            <person name="Glass J.I."/>
            <person name="Rusch D."/>
            <person name="Podicherti R."/>
            <person name="Tsui H.-C.T."/>
            <person name="Winkler M.E."/>
        </authorList>
    </citation>
    <scope>NUCLEOTIDE SEQUENCE</scope>
</reference>
<feature type="non-terminal residue" evidence="1">
    <location>
        <position position="1"/>
    </location>
</feature>
<dbReference type="EMBL" id="UINC01220328">
    <property type="protein sequence ID" value="SVE48192.1"/>
    <property type="molecule type" value="Genomic_DNA"/>
</dbReference>
<protein>
    <submittedName>
        <fullName evidence="1">Uncharacterized protein</fullName>
    </submittedName>
</protein>
<organism evidence="1">
    <name type="scientific">marine metagenome</name>
    <dbReference type="NCBI Taxonomy" id="408172"/>
    <lineage>
        <taxon>unclassified sequences</taxon>
        <taxon>metagenomes</taxon>
        <taxon>ecological metagenomes</taxon>
    </lineage>
</organism>
<evidence type="ECO:0000313" key="1">
    <source>
        <dbReference type="EMBL" id="SVE48192.1"/>
    </source>
</evidence>
<feature type="non-terminal residue" evidence="1">
    <location>
        <position position="234"/>
    </location>
</feature>
<dbReference type="AlphaFoldDB" id="A0A383DUI1"/>